<gene>
    <name evidence="3" type="ORF">BCR34DRAFT_574680</name>
</gene>
<dbReference type="AlphaFoldDB" id="A0A1Y1YUV7"/>
<dbReference type="OrthoDB" id="3512845at2759"/>
<dbReference type="EMBL" id="MCFA01000166">
    <property type="protein sequence ID" value="ORY01746.1"/>
    <property type="molecule type" value="Genomic_DNA"/>
</dbReference>
<accession>A0A1Y1YUV7</accession>
<feature type="domain" description="Tandem CCCH zinc finger" evidence="2">
    <location>
        <begin position="373"/>
        <end position="423"/>
    </location>
</feature>
<dbReference type="STRING" id="1231657.A0A1Y1YUV7"/>
<organism evidence="3 4">
    <name type="scientific">Clohesyomyces aquaticus</name>
    <dbReference type="NCBI Taxonomy" id="1231657"/>
    <lineage>
        <taxon>Eukaryota</taxon>
        <taxon>Fungi</taxon>
        <taxon>Dikarya</taxon>
        <taxon>Ascomycota</taxon>
        <taxon>Pezizomycotina</taxon>
        <taxon>Dothideomycetes</taxon>
        <taxon>Pleosporomycetidae</taxon>
        <taxon>Pleosporales</taxon>
        <taxon>Lindgomycetaceae</taxon>
        <taxon>Clohesyomyces</taxon>
    </lineage>
</organism>
<keyword evidence="4" id="KW-1185">Reference proteome</keyword>
<proteinExistence type="predicted"/>
<dbReference type="Pfam" id="PF25540">
    <property type="entry name" value="DUF7923"/>
    <property type="match status" value="1"/>
</dbReference>
<dbReference type="Pfam" id="PF25543">
    <property type="entry name" value="zf-CCCH_tandem"/>
    <property type="match status" value="1"/>
</dbReference>
<reference evidence="3 4" key="1">
    <citation type="submission" date="2016-07" db="EMBL/GenBank/DDBJ databases">
        <title>Pervasive Adenine N6-methylation of Active Genes in Fungi.</title>
        <authorList>
            <consortium name="DOE Joint Genome Institute"/>
            <person name="Mondo S.J."/>
            <person name="Dannebaum R.O."/>
            <person name="Kuo R.C."/>
            <person name="Labutti K."/>
            <person name="Haridas S."/>
            <person name="Kuo A."/>
            <person name="Salamov A."/>
            <person name="Ahrendt S.R."/>
            <person name="Lipzen A."/>
            <person name="Sullivan W."/>
            <person name="Andreopoulos W.B."/>
            <person name="Clum A."/>
            <person name="Lindquist E."/>
            <person name="Daum C."/>
            <person name="Ramamoorthy G.K."/>
            <person name="Gryganskyi A."/>
            <person name="Culley D."/>
            <person name="Magnuson J.K."/>
            <person name="James T.Y."/>
            <person name="O'Malley M.A."/>
            <person name="Stajich J.E."/>
            <person name="Spatafora J.W."/>
            <person name="Visel A."/>
            <person name="Grigoriev I.V."/>
        </authorList>
    </citation>
    <scope>NUCLEOTIDE SEQUENCE [LARGE SCALE GENOMIC DNA]</scope>
    <source>
        <strain evidence="3 4">CBS 115471</strain>
    </source>
</reference>
<dbReference type="PANTHER" id="PTHR37543">
    <property type="entry name" value="CCCH ZINC FINGER DNA BINDING PROTEIN (AFU_ORTHOLOGUE AFUA_5G12760)"/>
    <property type="match status" value="1"/>
</dbReference>
<evidence type="ECO:0000313" key="4">
    <source>
        <dbReference type="Proteomes" id="UP000193144"/>
    </source>
</evidence>
<protein>
    <submittedName>
        <fullName evidence="3">C-x8-C-x5-C-x3-H type zinc finger protein-like protein</fullName>
    </submittedName>
</protein>
<dbReference type="InterPro" id="IPR057654">
    <property type="entry name" value="Znf-CCCH_tandem"/>
</dbReference>
<dbReference type="InterPro" id="IPR057683">
    <property type="entry name" value="DUF7923"/>
</dbReference>
<dbReference type="PANTHER" id="PTHR37543:SF1">
    <property type="entry name" value="CCCH ZINC FINGER DNA BINDING PROTEIN (AFU_ORTHOLOGUE AFUA_5G12760)"/>
    <property type="match status" value="1"/>
</dbReference>
<evidence type="ECO:0000259" key="1">
    <source>
        <dbReference type="Pfam" id="PF25540"/>
    </source>
</evidence>
<name>A0A1Y1YUV7_9PLEO</name>
<feature type="domain" description="DUF7923" evidence="1">
    <location>
        <begin position="78"/>
        <end position="255"/>
    </location>
</feature>
<evidence type="ECO:0000313" key="3">
    <source>
        <dbReference type="EMBL" id="ORY01746.1"/>
    </source>
</evidence>
<evidence type="ECO:0000259" key="2">
    <source>
        <dbReference type="Pfam" id="PF25543"/>
    </source>
</evidence>
<comment type="caution">
    <text evidence="3">The sequence shown here is derived from an EMBL/GenBank/DDBJ whole genome shotgun (WGS) entry which is preliminary data.</text>
</comment>
<sequence length="429" mass="46959">MSSLDDFEARLAILAAVEDSKTALIQDLVAHVKRLEGGLSNARDQLDRERRVSDMFQHSDKEKEIELRQVRMELAMMSYVSVLIDGDHMHFTTSLLKAGEGGGRQAARVLRTKVVEYLHERCPTVPANVRIVIRIYANLNGLAKTYQDAKVLSNVTEFGLFINGFNKEDSLCDLVSAGDGKECADEKIKAMFQIGLENVQCLHVVFGGSADSGYARLLGPYRDSSKVTLLEGPPFAKELKELSDCLPTMKITEVFRQSKLHVDKTPSPPTSPGSENSAVTNYASVVAVKGQQPVMQNSLTAAHGSASAARIARNAAGQRIDVALLCSTAEMKAMKVKKYCNEYHICGKCSFTKFNKGCSFDHGTRVTGRDLEALRAVARLSACQRGLGCKDAQCILGHRCPKEPCRKGKMCLFPPGMHGIDTNIVAWEG</sequence>
<dbReference type="Proteomes" id="UP000193144">
    <property type="component" value="Unassembled WGS sequence"/>
</dbReference>